<dbReference type="EMBL" id="JH930483">
    <property type="protein sequence ID" value="EKM49349.1"/>
    <property type="molecule type" value="Genomic_DNA"/>
</dbReference>
<feature type="compositionally biased region" description="Polar residues" evidence="1">
    <location>
        <begin position="1"/>
        <end position="15"/>
    </location>
</feature>
<feature type="region of interest" description="Disordered" evidence="1">
    <location>
        <begin position="1"/>
        <end position="23"/>
    </location>
</feature>
<dbReference type="RefSeq" id="XP_007402110.1">
    <property type="nucleotide sequence ID" value="XM_007402048.1"/>
</dbReference>
<protein>
    <recommendedName>
        <fullName evidence="2">DUF8190 domain-containing protein</fullName>
    </recommendedName>
</protein>
<evidence type="ECO:0000313" key="4">
    <source>
        <dbReference type="Proteomes" id="UP000008370"/>
    </source>
</evidence>
<gene>
    <name evidence="3" type="ORF">PHACADRAFT_33526</name>
</gene>
<sequence length="309" mass="34902">MRRTRTSNTNHQNLTLEADQPAEPPLLPVEQILDDQCASIPPYKFNPLMQTFLLLQLPSNRDSRETNEVEVDIGVPPMAFLSDDGVSQGEVYRHVLQFRRDRDEAQFHHAPVKRIRLSELKSIYNSGNVNRQLALIQSRHRVDLDDRYTLAATDSNVALNASNGTLDFLLCVPRDPSLEALLPNTNCDLSFTWKLVANCWHRKFKAKHARLGYNAEGSLLYLGTARDDDVWLALAPKQFFLDEDNFEYAAPGTISGDPRLSFANYCRTVVFLAFIMHKHGVSDVTVEPSDTWNANLSTMNDLSGITNLV</sequence>
<dbReference type="OrthoDB" id="2736611at2759"/>
<keyword evidence="4" id="KW-1185">Reference proteome</keyword>
<name>K5VS23_PHACS</name>
<reference evidence="3 4" key="1">
    <citation type="journal article" date="2012" name="BMC Genomics">
        <title>Comparative genomics of the white-rot fungi, Phanerochaete carnosa and P. chrysosporium, to elucidate the genetic basis of the distinct wood types they colonize.</title>
        <authorList>
            <person name="Suzuki H."/>
            <person name="MacDonald J."/>
            <person name="Syed K."/>
            <person name="Salamov A."/>
            <person name="Hori C."/>
            <person name="Aerts A."/>
            <person name="Henrissat B."/>
            <person name="Wiebenga A."/>
            <person name="vanKuyk P.A."/>
            <person name="Barry K."/>
            <person name="Lindquist E."/>
            <person name="LaButti K."/>
            <person name="Lapidus A."/>
            <person name="Lucas S."/>
            <person name="Coutinho P."/>
            <person name="Gong Y."/>
            <person name="Samejima M."/>
            <person name="Mahadevan R."/>
            <person name="Abou-Zaid M."/>
            <person name="de Vries R.P."/>
            <person name="Igarashi K."/>
            <person name="Yadav J.S."/>
            <person name="Grigoriev I.V."/>
            <person name="Master E.R."/>
        </authorList>
    </citation>
    <scope>NUCLEOTIDE SEQUENCE [LARGE SCALE GENOMIC DNA]</scope>
    <source>
        <strain evidence="3 4">HHB-10118-sp</strain>
    </source>
</reference>
<evidence type="ECO:0000313" key="3">
    <source>
        <dbReference type="EMBL" id="EKM49349.1"/>
    </source>
</evidence>
<dbReference type="STRING" id="650164.K5VS23"/>
<dbReference type="Pfam" id="PF26608">
    <property type="entry name" value="DUF8190"/>
    <property type="match status" value="1"/>
</dbReference>
<evidence type="ECO:0000259" key="2">
    <source>
        <dbReference type="Pfam" id="PF26608"/>
    </source>
</evidence>
<accession>K5VS23</accession>
<dbReference type="AlphaFoldDB" id="K5VS23"/>
<dbReference type="KEGG" id="pco:PHACADRAFT_33526"/>
<dbReference type="InParanoid" id="K5VS23"/>
<proteinExistence type="predicted"/>
<dbReference type="Proteomes" id="UP000008370">
    <property type="component" value="Unassembled WGS sequence"/>
</dbReference>
<evidence type="ECO:0000256" key="1">
    <source>
        <dbReference type="SAM" id="MobiDB-lite"/>
    </source>
</evidence>
<dbReference type="InterPro" id="IPR058503">
    <property type="entry name" value="DUF8190"/>
</dbReference>
<dbReference type="GeneID" id="18919817"/>
<feature type="domain" description="DUF8190" evidence="2">
    <location>
        <begin position="193"/>
        <end position="287"/>
    </location>
</feature>
<dbReference type="HOGENOM" id="CLU_900487_0_0_1"/>
<organism evidence="3 4">
    <name type="scientific">Phanerochaete carnosa (strain HHB-10118-sp)</name>
    <name type="common">White-rot fungus</name>
    <name type="synonym">Peniophora carnosa</name>
    <dbReference type="NCBI Taxonomy" id="650164"/>
    <lineage>
        <taxon>Eukaryota</taxon>
        <taxon>Fungi</taxon>
        <taxon>Dikarya</taxon>
        <taxon>Basidiomycota</taxon>
        <taxon>Agaricomycotina</taxon>
        <taxon>Agaricomycetes</taxon>
        <taxon>Polyporales</taxon>
        <taxon>Phanerochaetaceae</taxon>
        <taxon>Phanerochaete</taxon>
    </lineage>
</organism>